<gene>
    <name evidence="1" type="ORF">Pph01_73110</name>
</gene>
<reference evidence="1 2" key="1">
    <citation type="submission" date="2021-01" db="EMBL/GenBank/DDBJ databases">
        <title>Whole genome shotgun sequence of Planotetraspora phitsanulokensis NBRC 104273.</title>
        <authorList>
            <person name="Komaki H."/>
            <person name="Tamura T."/>
        </authorList>
    </citation>
    <scope>NUCLEOTIDE SEQUENCE [LARGE SCALE GENOMIC DNA]</scope>
    <source>
        <strain evidence="1 2">NBRC 104273</strain>
    </source>
</reference>
<evidence type="ECO:0000313" key="2">
    <source>
        <dbReference type="Proteomes" id="UP000622547"/>
    </source>
</evidence>
<dbReference type="InterPro" id="IPR034660">
    <property type="entry name" value="DinB/YfiT-like"/>
</dbReference>
<organism evidence="1 2">
    <name type="scientific">Planotetraspora phitsanulokensis</name>
    <dbReference type="NCBI Taxonomy" id="575192"/>
    <lineage>
        <taxon>Bacteria</taxon>
        <taxon>Bacillati</taxon>
        <taxon>Actinomycetota</taxon>
        <taxon>Actinomycetes</taxon>
        <taxon>Streptosporangiales</taxon>
        <taxon>Streptosporangiaceae</taxon>
        <taxon>Planotetraspora</taxon>
    </lineage>
</organism>
<dbReference type="Proteomes" id="UP000622547">
    <property type="component" value="Unassembled WGS sequence"/>
</dbReference>
<protein>
    <recommendedName>
        <fullName evidence="3">DinB family protein</fullName>
    </recommendedName>
</protein>
<dbReference type="EMBL" id="BOOP01000041">
    <property type="protein sequence ID" value="GII42308.1"/>
    <property type="molecule type" value="Genomic_DNA"/>
</dbReference>
<proteinExistence type="predicted"/>
<evidence type="ECO:0008006" key="3">
    <source>
        <dbReference type="Google" id="ProtNLM"/>
    </source>
</evidence>
<comment type="caution">
    <text evidence="1">The sequence shown here is derived from an EMBL/GenBank/DDBJ whole genome shotgun (WGS) entry which is preliminary data.</text>
</comment>
<dbReference type="AlphaFoldDB" id="A0A8J3UBT5"/>
<evidence type="ECO:0000313" key="1">
    <source>
        <dbReference type="EMBL" id="GII42308.1"/>
    </source>
</evidence>
<sequence>MTLGRMNRVYLELGPKKVFACSVDWPGWCRIGRSEEDALENLMHYVPRYRVIAERAGLVFEPGDPVVVERAKGNSTTDFGAPAVMPELDAEPVPLDEAARTVAVLQAAWAVFAEVGAVSPEELRKGPRGGGRDRDKMIAHVIEAERSYARMIGVRHKPFKLGPVKDTAALAALRADIAEVLGRPSDGAQMSERGWSARYAARRIAWHVIDHIWEMEDRAT</sequence>
<dbReference type="SUPFAM" id="SSF109854">
    <property type="entry name" value="DinB/YfiT-like putative metalloenzymes"/>
    <property type="match status" value="1"/>
</dbReference>
<accession>A0A8J3UBT5</accession>
<name>A0A8J3UBT5_9ACTN</name>
<keyword evidence="2" id="KW-1185">Reference proteome</keyword>